<evidence type="ECO:0000313" key="2">
    <source>
        <dbReference type="EMBL" id="KAG0575129.1"/>
    </source>
</evidence>
<sequence>MHLLQGEWLLQPNDAEYGRHRFVDGCPKAMYLNGSKVLLLPNLDFKPKTGKRVEVICKGTRASTTRDLKAANNVGMPNTARRPDAKDMAEASTADGNAPDGRMEILNHDCAAKEYKKTRSIILAREDLFVKHAPELGLDAAKDATPPKSNNVIPQLVRVSPKVPTKKRNALPCGVLQN</sequence>
<organism evidence="2 3">
    <name type="scientific">Ceratodon purpureus</name>
    <name type="common">Fire moss</name>
    <name type="synonym">Dicranum purpureum</name>
    <dbReference type="NCBI Taxonomy" id="3225"/>
    <lineage>
        <taxon>Eukaryota</taxon>
        <taxon>Viridiplantae</taxon>
        <taxon>Streptophyta</taxon>
        <taxon>Embryophyta</taxon>
        <taxon>Bryophyta</taxon>
        <taxon>Bryophytina</taxon>
        <taxon>Bryopsida</taxon>
        <taxon>Dicranidae</taxon>
        <taxon>Pseudoditrichales</taxon>
        <taxon>Ditrichaceae</taxon>
        <taxon>Ceratodon</taxon>
    </lineage>
</organism>
<comment type="caution">
    <text evidence="2">The sequence shown here is derived from an EMBL/GenBank/DDBJ whole genome shotgun (WGS) entry which is preliminary data.</text>
</comment>
<proteinExistence type="predicted"/>
<evidence type="ECO:0000313" key="3">
    <source>
        <dbReference type="Proteomes" id="UP000822688"/>
    </source>
</evidence>
<keyword evidence="3" id="KW-1185">Reference proteome</keyword>
<dbReference type="EMBL" id="CM026426">
    <property type="protein sequence ID" value="KAG0575129.1"/>
    <property type="molecule type" value="Genomic_DNA"/>
</dbReference>
<dbReference type="Proteomes" id="UP000822688">
    <property type="component" value="Chromosome V"/>
</dbReference>
<name>A0A8T0HWN6_CERPU</name>
<accession>A0A8T0HWN6</accession>
<dbReference type="AlphaFoldDB" id="A0A8T0HWN6"/>
<reference evidence="2" key="1">
    <citation type="submission" date="2020-06" db="EMBL/GenBank/DDBJ databases">
        <title>WGS assembly of Ceratodon purpureus strain R40.</title>
        <authorList>
            <person name="Carey S.B."/>
            <person name="Jenkins J."/>
            <person name="Shu S."/>
            <person name="Lovell J.T."/>
            <person name="Sreedasyam A."/>
            <person name="Maumus F."/>
            <person name="Tiley G.P."/>
            <person name="Fernandez-Pozo N."/>
            <person name="Barry K."/>
            <person name="Chen C."/>
            <person name="Wang M."/>
            <person name="Lipzen A."/>
            <person name="Daum C."/>
            <person name="Saski C.A."/>
            <person name="Payton A.C."/>
            <person name="Mcbreen J.C."/>
            <person name="Conrad R.E."/>
            <person name="Kollar L.M."/>
            <person name="Olsson S."/>
            <person name="Huttunen S."/>
            <person name="Landis J.B."/>
            <person name="Wickett N.J."/>
            <person name="Johnson M.G."/>
            <person name="Rensing S.A."/>
            <person name="Grimwood J."/>
            <person name="Schmutz J."/>
            <person name="Mcdaniel S.F."/>
        </authorList>
    </citation>
    <scope>NUCLEOTIDE SEQUENCE</scope>
    <source>
        <strain evidence="2">R40</strain>
    </source>
</reference>
<feature type="region of interest" description="Disordered" evidence="1">
    <location>
        <begin position="73"/>
        <end position="100"/>
    </location>
</feature>
<protein>
    <submittedName>
        <fullName evidence="2">Uncharacterized protein</fullName>
    </submittedName>
</protein>
<gene>
    <name evidence="2" type="ORF">KC19_VG320400</name>
</gene>
<evidence type="ECO:0000256" key="1">
    <source>
        <dbReference type="SAM" id="MobiDB-lite"/>
    </source>
</evidence>